<dbReference type="Pfam" id="PF00069">
    <property type="entry name" value="Pkinase"/>
    <property type="match status" value="1"/>
</dbReference>
<feature type="binding site" evidence="9">
    <location>
        <position position="156"/>
    </location>
    <ligand>
        <name>ATP</name>
        <dbReference type="ChEBI" id="CHEBI:30616"/>
    </ligand>
</feature>
<gene>
    <name evidence="12" type="ORF">L798_08109</name>
</gene>
<evidence type="ECO:0000259" key="11">
    <source>
        <dbReference type="PROSITE" id="PS50011"/>
    </source>
</evidence>
<dbReference type="SUPFAM" id="SSF56112">
    <property type="entry name" value="Protein kinase-like (PK-like)"/>
    <property type="match status" value="1"/>
</dbReference>
<dbReference type="EMBL" id="KK852768">
    <property type="protein sequence ID" value="KDR16951.1"/>
    <property type="molecule type" value="Genomic_DNA"/>
</dbReference>
<dbReference type="InParanoid" id="A0A067R1T5"/>
<dbReference type="InterPro" id="IPR000719">
    <property type="entry name" value="Prot_kinase_dom"/>
</dbReference>
<dbReference type="PROSITE" id="PS00108">
    <property type="entry name" value="PROTEIN_KINASE_ST"/>
    <property type="match status" value="1"/>
</dbReference>
<comment type="similarity">
    <text evidence="10">Belongs to the protein kinase superfamily.</text>
</comment>
<sequence length="393" mass="43443">MASSLRHLQKLASPKNVSPLCISRNEAKSPHSSKKYYSSLYTPVTDSLSVTKASHNATKSSNMGMCLSPSRNCAAQKLEWSSEFASSPRSCSKTLSFGTNERTVGGVDALVTLDTQKIIALLSHGLNSKKHWIRLGKGSFGTVIQAKYKGEDVAVKVIPKSRFQKSIGSLRNESNALKLSHKNVVKVLHVIPTGGEYGLVFMELCNGQNLQSVISDPTFVMNSTRRTRYALDIALALHHCHGNKILHLDVKPSNIMVCSQADYCKLCDFGSSHVLGDEGYCTVSPNMNTVMYTDPDILQGKLPSEKSDVYSLGITCWQLLSHEVPYQGYTLHEIIYKVGSGRLRPEPIQDVKLQDFISLYSLCWNQDPISRPSICTIINELKKIIASLNMRNT</sequence>
<dbReference type="FunCoup" id="A0A067R1T5">
    <property type="interactions" value="22"/>
</dbReference>
<evidence type="ECO:0000256" key="4">
    <source>
        <dbReference type="ARBA" id="ARBA00022741"/>
    </source>
</evidence>
<dbReference type="InterPro" id="IPR051681">
    <property type="entry name" value="Ser/Thr_Kinases-Pseudokinases"/>
</dbReference>
<dbReference type="EC" id="2.7.11.1" evidence="1"/>
<dbReference type="PANTHER" id="PTHR44329:SF285">
    <property type="entry name" value="V-MOS MOLONEY MURINE SARCOMA VIRAL ONCO HOMOLOG"/>
    <property type="match status" value="1"/>
</dbReference>
<reference evidence="12 13" key="1">
    <citation type="journal article" date="2014" name="Nat. Commun.">
        <title>Molecular traces of alternative social organization in a termite genome.</title>
        <authorList>
            <person name="Terrapon N."/>
            <person name="Li C."/>
            <person name="Robertson H.M."/>
            <person name="Ji L."/>
            <person name="Meng X."/>
            <person name="Booth W."/>
            <person name="Chen Z."/>
            <person name="Childers C.P."/>
            <person name="Glastad K.M."/>
            <person name="Gokhale K."/>
            <person name="Gowin J."/>
            <person name="Gronenberg W."/>
            <person name="Hermansen R.A."/>
            <person name="Hu H."/>
            <person name="Hunt B.G."/>
            <person name="Huylmans A.K."/>
            <person name="Khalil S.M."/>
            <person name="Mitchell R.D."/>
            <person name="Munoz-Torres M.C."/>
            <person name="Mustard J.A."/>
            <person name="Pan H."/>
            <person name="Reese J.T."/>
            <person name="Scharf M.E."/>
            <person name="Sun F."/>
            <person name="Vogel H."/>
            <person name="Xiao J."/>
            <person name="Yang W."/>
            <person name="Yang Z."/>
            <person name="Yang Z."/>
            <person name="Zhou J."/>
            <person name="Zhu J."/>
            <person name="Brent C.S."/>
            <person name="Elsik C.G."/>
            <person name="Goodisman M.A."/>
            <person name="Liberles D.A."/>
            <person name="Roe R.M."/>
            <person name="Vargo E.L."/>
            <person name="Vilcinskas A."/>
            <person name="Wang J."/>
            <person name="Bornberg-Bauer E."/>
            <person name="Korb J."/>
            <person name="Zhang G."/>
            <person name="Liebig J."/>
        </authorList>
    </citation>
    <scope>NUCLEOTIDE SEQUENCE [LARGE SCALE GENOMIC DNA]</scope>
    <source>
        <tissue evidence="12">Whole organism</tissue>
    </source>
</reference>
<dbReference type="Gene3D" id="1.10.510.10">
    <property type="entry name" value="Transferase(Phosphotransferase) domain 1"/>
    <property type="match status" value="1"/>
</dbReference>
<dbReference type="eggNOG" id="KOG0192">
    <property type="taxonomic scope" value="Eukaryota"/>
</dbReference>
<evidence type="ECO:0000256" key="2">
    <source>
        <dbReference type="ARBA" id="ARBA00022527"/>
    </source>
</evidence>
<evidence type="ECO:0000256" key="8">
    <source>
        <dbReference type="ARBA" id="ARBA00048679"/>
    </source>
</evidence>
<keyword evidence="3" id="KW-0808">Transferase</keyword>
<comment type="catalytic activity">
    <reaction evidence="7">
        <text>L-threonyl-[protein] + ATP = O-phospho-L-threonyl-[protein] + ADP + H(+)</text>
        <dbReference type="Rhea" id="RHEA:46608"/>
        <dbReference type="Rhea" id="RHEA-COMP:11060"/>
        <dbReference type="Rhea" id="RHEA-COMP:11605"/>
        <dbReference type="ChEBI" id="CHEBI:15378"/>
        <dbReference type="ChEBI" id="CHEBI:30013"/>
        <dbReference type="ChEBI" id="CHEBI:30616"/>
        <dbReference type="ChEBI" id="CHEBI:61977"/>
        <dbReference type="ChEBI" id="CHEBI:456216"/>
        <dbReference type="EC" id="2.7.11.1"/>
    </reaction>
</comment>
<keyword evidence="4 9" id="KW-0547">Nucleotide-binding</keyword>
<evidence type="ECO:0000256" key="1">
    <source>
        <dbReference type="ARBA" id="ARBA00012513"/>
    </source>
</evidence>
<evidence type="ECO:0000256" key="7">
    <source>
        <dbReference type="ARBA" id="ARBA00047899"/>
    </source>
</evidence>
<feature type="domain" description="Protein kinase" evidence="11">
    <location>
        <begin position="129"/>
        <end position="385"/>
    </location>
</feature>
<evidence type="ECO:0000256" key="9">
    <source>
        <dbReference type="PROSITE-ProRule" id="PRU10141"/>
    </source>
</evidence>
<dbReference type="SMART" id="SM00220">
    <property type="entry name" value="S_TKc"/>
    <property type="match status" value="1"/>
</dbReference>
<keyword evidence="6 9" id="KW-0067">ATP-binding</keyword>
<dbReference type="PROSITE" id="PS00107">
    <property type="entry name" value="PROTEIN_KINASE_ATP"/>
    <property type="match status" value="1"/>
</dbReference>
<keyword evidence="2 10" id="KW-0723">Serine/threonine-protein kinase</keyword>
<dbReference type="OMA" id="HANGKIC"/>
<dbReference type="PROSITE" id="PS50011">
    <property type="entry name" value="PROTEIN_KINASE_DOM"/>
    <property type="match status" value="1"/>
</dbReference>
<evidence type="ECO:0000313" key="13">
    <source>
        <dbReference type="Proteomes" id="UP000027135"/>
    </source>
</evidence>
<keyword evidence="13" id="KW-1185">Reference proteome</keyword>
<dbReference type="InterPro" id="IPR008271">
    <property type="entry name" value="Ser/Thr_kinase_AS"/>
</dbReference>
<dbReference type="InterPro" id="IPR011009">
    <property type="entry name" value="Kinase-like_dom_sf"/>
</dbReference>
<dbReference type="PANTHER" id="PTHR44329">
    <property type="entry name" value="SERINE/THREONINE-PROTEIN KINASE TNNI3K-RELATED"/>
    <property type="match status" value="1"/>
</dbReference>
<evidence type="ECO:0000313" key="12">
    <source>
        <dbReference type="EMBL" id="KDR16951.1"/>
    </source>
</evidence>
<organism evidence="12 13">
    <name type="scientific">Zootermopsis nevadensis</name>
    <name type="common">Dampwood termite</name>
    <dbReference type="NCBI Taxonomy" id="136037"/>
    <lineage>
        <taxon>Eukaryota</taxon>
        <taxon>Metazoa</taxon>
        <taxon>Ecdysozoa</taxon>
        <taxon>Arthropoda</taxon>
        <taxon>Hexapoda</taxon>
        <taxon>Insecta</taxon>
        <taxon>Pterygota</taxon>
        <taxon>Neoptera</taxon>
        <taxon>Polyneoptera</taxon>
        <taxon>Dictyoptera</taxon>
        <taxon>Blattodea</taxon>
        <taxon>Blattoidea</taxon>
        <taxon>Termitoidae</taxon>
        <taxon>Termopsidae</taxon>
        <taxon>Zootermopsis</taxon>
    </lineage>
</organism>
<evidence type="ECO:0000256" key="5">
    <source>
        <dbReference type="ARBA" id="ARBA00022777"/>
    </source>
</evidence>
<dbReference type="GO" id="GO:0005524">
    <property type="term" value="F:ATP binding"/>
    <property type="evidence" value="ECO:0007669"/>
    <property type="project" value="UniProtKB-UniRule"/>
</dbReference>
<evidence type="ECO:0000256" key="3">
    <source>
        <dbReference type="ARBA" id="ARBA00022679"/>
    </source>
</evidence>
<comment type="catalytic activity">
    <reaction evidence="8">
        <text>L-seryl-[protein] + ATP = O-phospho-L-seryl-[protein] + ADP + H(+)</text>
        <dbReference type="Rhea" id="RHEA:17989"/>
        <dbReference type="Rhea" id="RHEA-COMP:9863"/>
        <dbReference type="Rhea" id="RHEA-COMP:11604"/>
        <dbReference type="ChEBI" id="CHEBI:15378"/>
        <dbReference type="ChEBI" id="CHEBI:29999"/>
        <dbReference type="ChEBI" id="CHEBI:30616"/>
        <dbReference type="ChEBI" id="CHEBI:83421"/>
        <dbReference type="ChEBI" id="CHEBI:456216"/>
        <dbReference type="EC" id="2.7.11.1"/>
    </reaction>
</comment>
<proteinExistence type="inferred from homology"/>
<dbReference type="GO" id="GO:0004674">
    <property type="term" value="F:protein serine/threonine kinase activity"/>
    <property type="evidence" value="ECO:0007669"/>
    <property type="project" value="UniProtKB-KW"/>
</dbReference>
<evidence type="ECO:0000256" key="6">
    <source>
        <dbReference type="ARBA" id="ARBA00022840"/>
    </source>
</evidence>
<dbReference type="STRING" id="136037.A0A067R1T5"/>
<protein>
    <recommendedName>
        <fullName evidence="1">non-specific serine/threonine protein kinase</fullName>
        <ecNumber evidence="1">2.7.11.1</ecNumber>
    </recommendedName>
</protein>
<keyword evidence="5 12" id="KW-0418">Kinase</keyword>
<dbReference type="Proteomes" id="UP000027135">
    <property type="component" value="Unassembled WGS sequence"/>
</dbReference>
<dbReference type="AlphaFoldDB" id="A0A067R1T5"/>
<name>A0A067R1T5_ZOONE</name>
<dbReference type="OrthoDB" id="4062651at2759"/>
<accession>A0A067R1T5</accession>
<evidence type="ECO:0000256" key="10">
    <source>
        <dbReference type="RuleBase" id="RU000304"/>
    </source>
</evidence>
<dbReference type="Gene3D" id="3.30.200.20">
    <property type="entry name" value="Phosphorylase Kinase, domain 1"/>
    <property type="match status" value="1"/>
</dbReference>
<dbReference type="InterPro" id="IPR017441">
    <property type="entry name" value="Protein_kinase_ATP_BS"/>
</dbReference>